<evidence type="ECO:0000259" key="2">
    <source>
        <dbReference type="Pfam" id="PF18305"/>
    </source>
</evidence>
<gene>
    <name evidence="3" type="ORF">UFOPK3786_00113</name>
</gene>
<dbReference type="InterPro" id="IPR051086">
    <property type="entry name" value="RNase_D-like"/>
</dbReference>
<dbReference type="InterPro" id="IPR041605">
    <property type="entry name" value="Exo_C"/>
</dbReference>
<protein>
    <submittedName>
        <fullName evidence="3">Unannotated protein</fullName>
    </submittedName>
</protein>
<reference evidence="3" key="1">
    <citation type="submission" date="2020-05" db="EMBL/GenBank/DDBJ databases">
        <authorList>
            <person name="Chiriac C."/>
            <person name="Salcher M."/>
            <person name="Ghai R."/>
            <person name="Kavagutti S V."/>
        </authorList>
    </citation>
    <scope>NUCLEOTIDE SEQUENCE</scope>
</reference>
<organism evidence="3">
    <name type="scientific">freshwater metagenome</name>
    <dbReference type="NCBI Taxonomy" id="449393"/>
    <lineage>
        <taxon>unclassified sequences</taxon>
        <taxon>metagenomes</taxon>
        <taxon>ecological metagenomes</taxon>
    </lineage>
</organism>
<dbReference type="SUPFAM" id="SSF47819">
    <property type="entry name" value="HRDC-like"/>
    <property type="match status" value="1"/>
</dbReference>
<evidence type="ECO:0000259" key="1">
    <source>
        <dbReference type="Pfam" id="PF00570"/>
    </source>
</evidence>
<evidence type="ECO:0000313" key="3">
    <source>
        <dbReference type="EMBL" id="CAB4941590.1"/>
    </source>
</evidence>
<dbReference type="PANTHER" id="PTHR47649">
    <property type="entry name" value="RIBONUCLEASE D"/>
    <property type="match status" value="1"/>
</dbReference>
<name>A0A6J7JEG1_9ZZZZ</name>
<dbReference type="InterPro" id="IPR010997">
    <property type="entry name" value="HRDC-like_sf"/>
</dbReference>
<dbReference type="AlphaFoldDB" id="A0A6J7JEG1"/>
<sequence length="205" mass="22832">MHKIKKRNQLAVVRALWTVRNAIAQEVDISQGRLLSDAAIVEIATVAHTKTIKTKKDLERTLRPLGLRARWLENAASWINAISDALALGEDQWPQVRSDSDSLPPLKIWRERFPDKYAPLTHAKALLSAKATELDIPLENMITPEYIRRICWNAPKGDVARSLATLGARSWQIEIAAPLLEAALLETVPLAAPESPEPDEAPTQM</sequence>
<feature type="domain" description="3'-5' exonuclease C-terminal" evidence="2">
    <location>
        <begin position="103"/>
        <end position="184"/>
    </location>
</feature>
<dbReference type="InterPro" id="IPR002121">
    <property type="entry name" value="HRDC_dom"/>
</dbReference>
<dbReference type="GO" id="GO:0000166">
    <property type="term" value="F:nucleotide binding"/>
    <property type="evidence" value="ECO:0007669"/>
    <property type="project" value="InterPro"/>
</dbReference>
<dbReference type="EMBL" id="CAFBNK010000009">
    <property type="protein sequence ID" value="CAB4941590.1"/>
    <property type="molecule type" value="Genomic_DNA"/>
</dbReference>
<proteinExistence type="predicted"/>
<dbReference type="InterPro" id="IPR044876">
    <property type="entry name" value="HRDC_dom_sf"/>
</dbReference>
<dbReference type="Pfam" id="PF18305">
    <property type="entry name" value="DNA_pol_A_exoN"/>
    <property type="match status" value="1"/>
</dbReference>
<feature type="domain" description="HRDC" evidence="1">
    <location>
        <begin position="9"/>
        <end position="46"/>
    </location>
</feature>
<accession>A0A6J7JEG1</accession>
<dbReference type="Pfam" id="PF00570">
    <property type="entry name" value="HRDC"/>
    <property type="match status" value="1"/>
</dbReference>
<dbReference type="GO" id="GO:0003676">
    <property type="term" value="F:nucleic acid binding"/>
    <property type="evidence" value="ECO:0007669"/>
    <property type="project" value="InterPro"/>
</dbReference>
<dbReference type="PANTHER" id="PTHR47649:SF1">
    <property type="entry name" value="RIBONUCLEASE D"/>
    <property type="match status" value="1"/>
</dbReference>
<dbReference type="Gene3D" id="1.10.150.80">
    <property type="entry name" value="HRDC domain"/>
    <property type="match status" value="2"/>
</dbReference>